<dbReference type="GO" id="GO:0009536">
    <property type="term" value="C:plastid"/>
    <property type="evidence" value="ECO:0007669"/>
    <property type="project" value="UniProtKB-SubCell"/>
</dbReference>
<dbReference type="GO" id="GO:0015979">
    <property type="term" value="P:photosynthesis"/>
    <property type="evidence" value="ECO:0007669"/>
    <property type="project" value="UniProtKB-KW"/>
</dbReference>
<dbReference type="SUPFAM" id="SSF51735">
    <property type="entry name" value="NAD(P)-binding Rossmann-fold domains"/>
    <property type="match status" value="1"/>
</dbReference>
<geneLocation type="chloroplast" evidence="6"/>
<dbReference type="PANTHER" id="PTHR47128:SF2">
    <property type="entry name" value="PROTEIN HIGH CHLOROPHYLL FLUORESCENCE PHENOTYPE 244, CHLOROPLASTIC"/>
    <property type="match status" value="1"/>
</dbReference>
<dbReference type="CDD" id="cd05243">
    <property type="entry name" value="SDR_a5"/>
    <property type="match status" value="1"/>
</dbReference>
<dbReference type="PANTHER" id="PTHR47128">
    <property type="match status" value="1"/>
</dbReference>
<dbReference type="RefSeq" id="YP_009394534.1">
    <property type="nucleotide sequence ID" value="NC_035273.1"/>
</dbReference>
<keyword evidence="6" id="KW-0150">Chloroplast</keyword>
<comment type="subcellular location">
    <subcellularLocation>
        <location evidence="1">Plastid</location>
    </subcellularLocation>
</comment>
<keyword evidence="3 6" id="KW-0934">Plastid</keyword>
<keyword evidence="2" id="KW-0602">Photosynthesis</keyword>
<evidence type="ECO:0000256" key="3">
    <source>
        <dbReference type="ARBA" id="ARBA00022640"/>
    </source>
</evidence>
<dbReference type="InterPro" id="IPR008030">
    <property type="entry name" value="NmrA-like"/>
</dbReference>
<dbReference type="InterPro" id="IPR044256">
    <property type="entry name" value="HCF244-like"/>
</dbReference>
<dbReference type="GeneID" id="33356414"/>
<keyword evidence="4" id="KW-0604">Photosystem II</keyword>
<dbReference type="Gene3D" id="3.40.50.720">
    <property type="entry name" value="NAD(P)-binding Rossmann-like Domain"/>
    <property type="match status" value="1"/>
</dbReference>
<evidence type="ECO:0000256" key="1">
    <source>
        <dbReference type="ARBA" id="ARBA00004474"/>
    </source>
</evidence>
<protein>
    <recommendedName>
        <fullName evidence="5">NmrA-like domain-containing protein</fullName>
    </recommendedName>
</protein>
<proteinExistence type="predicted"/>
<gene>
    <name evidence="6" type="primary">ycf39</name>
</gene>
<dbReference type="Pfam" id="PF05368">
    <property type="entry name" value="NmrA"/>
    <property type="match status" value="1"/>
</dbReference>
<evidence type="ECO:0000313" key="6">
    <source>
        <dbReference type="EMBL" id="ARW63096.1"/>
    </source>
</evidence>
<accession>A0A1Z1MAT5</accession>
<feature type="domain" description="NmrA-like" evidence="5">
    <location>
        <begin position="3"/>
        <end position="236"/>
    </location>
</feature>
<evidence type="ECO:0000256" key="2">
    <source>
        <dbReference type="ARBA" id="ARBA00022531"/>
    </source>
</evidence>
<reference evidence="6" key="1">
    <citation type="journal article" date="2017" name="J. Phycol.">
        <title>Analysis of chloroplast genomes and a supermatrix inform reclassification of the Rhodomelaceae (Rhodophyta).</title>
        <authorList>
            <person name="Diaz-Tapia P."/>
            <person name="Maggs C.A."/>
            <person name="West J.A."/>
            <person name="Verbruggen H."/>
        </authorList>
    </citation>
    <scope>NUCLEOTIDE SEQUENCE</scope>
    <source>
        <strain evidence="6">PD546</strain>
    </source>
</reference>
<name>A0A1Z1MAT5_9FLOR</name>
<sequence>MSLLILGGTGTLGRQIIRKALNEGFQVKCLVRNFRKAAFLKEWGAELIYGDLALPETIPLALLGVSAIIDCSTARPDDVFNIELIDLYSKYILIESALKAKIKRFILFSISGASIYADIKLVMLKIMVEKRIKVSNLNFTIFCIPGFFQGLVTQYALPILDKKFVWTTKESSAISYINTQDVANIVVKSLAISQFENQYLPIHGTKPWKSSEIINLCERISNRRANINQVPVFILYLLQKFAKNFQWTRNIADRLAFAEILSKGYTTSTDTKEILYILRLNNKDIEPLELYLQEYFERIMKKVRELNYQVLRSNKNISDIDF</sequence>
<evidence type="ECO:0000256" key="4">
    <source>
        <dbReference type="ARBA" id="ARBA00023276"/>
    </source>
</evidence>
<evidence type="ECO:0000259" key="5">
    <source>
        <dbReference type="Pfam" id="PF05368"/>
    </source>
</evidence>
<dbReference type="InterPro" id="IPR036291">
    <property type="entry name" value="NAD(P)-bd_dom_sf"/>
</dbReference>
<dbReference type="EMBL" id="MF101426">
    <property type="protein sequence ID" value="ARW63096.1"/>
    <property type="molecule type" value="Genomic_DNA"/>
</dbReference>
<organism evidence="6">
    <name type="scientific">Vertebrata thuyoides</name>
    <dbReference type="NCBI Taxonomy" id="2006970"/>
    <lineage>
        <taxon>Eukaryota</taxon>
        <taxon>Rhodophyta</taxon>
        <taxon>Florideophyceae</taxon>
        <taxon>Rhodymeniophycidae</taxon>
        <taxon>Ceramiales</taxon>
        <taxon>Rhodomelaceae</taxon>
        <taxon>Polysiphonioideae</taxon>
        <taxon>Vertebrata</taxon>
    </lineage>
</organism>
<dbReference type="GO" id="GO:0009523">
    <property type="term" value="C:photosystem II"/>
    <property type="evidence" value="ECO:0007669"/>
    <property type="project" value="UniProtKB-KW"/>
</dbReference>
<dbReference type="AlphaFoldDB" id="A0A1Z1MAT5"/>